<evidence type="ECO:0000256" key="4">
    <source>
        <dbReference type="ARBA" id="ARBA00022692"/>
    </source>
</evidence>
<comment type="caution">
    <text evidence="12">The sequence shown here is derived from an EMBL/GenBank/DDBJ whole genome shotgun (WGS) entry which is preliminary data.</text>
</comment>
<evidence type="ECO:0000256" key="7">
    <source>
        <dbReference type="ARBA" id="ARBA00022989"/>
    </source>
</evidence>
<dbReference type="RefSeq" id="WP_344791439.1">
    <property type="nucleotide sequence ID" value="NZ_BAABBV010000001.1"/>
</dbReference>
<protein>
    <recommendedName>
        <fullName evidence="14">Non-specific protein-tyrosine kinase</fullName>
    </recommendedName>
</protein>
<keyword evidence="3" id="KW-1003">Cell membrane</keyword>
<evidence type="ECO:0000313" key="12">
    <source>
        <dbReference type="EMBL" id="GAA4161077.1"/>
    </source>
</evidence>
<dbReference type="CDD" id="cd05387">
    <property type="entry name" value="BY-kinase"/>
    <property type="match status" value="1"/>
</dbReference>
<evidence type="ECO:0000259" key="11">
    <source>
        <dbReference type="Pfam" id="PF02706"/>
    </source>
</evidence>
<evidence type="ECO:0000256" key="2">
    <source>
        <dbReference type="ARBA" id="ARBA00006683"/>
    </source>
</evidence>
<feature type="domain" description="Polysaccharide chain length determinant N-terminal" evidence="11">
    <location>
        <begin position="3"/>
        <end position="50"/>
    </location>
</feature>
<dbReference type="InterPro" id="IPR027417">
    <property type="entry name" value="P-loop_NTPase"/>
</dbReference>
<gene>
    <name evidence="12" type="ORF">GCM10022286_18120</name>
</gene>
<dbReference type="InterPro" id="IPR003856">
    <property type="entry name" value="LPS_length_determ_N"/>
</dbReference>
<dbReference type="PANTHER" id="PTHR32309">
    <property type="entry name" value="TYROSINE-PROTEIN KINASE"/>
    <property type="match status" value="1"/>
</dbReference>
<dbReference type="Pfam" id="PF02706">
    <property type="entry name" value="Wzz"/>
    <property type="match status" value="1"/>
</dbReference>
<dbReference type="NCBIfam" id="TIGR01007">
    <property type="entry name" value="eps_fam"/>
    <property type="match status" value="1"/>
</dbReference>
<feature type="domain" description="CobQ/CobB/MinD/ParA nucleotide binding" evidence="10">
    <location>
        <begin position="314"/>
        <end position="495"/>
    </location>
</feature>
<proteinExistence type="inferred from homology"/>
<comment type="similarity">
    <text evidence="2">Belongs to the CpsC/CapA family.</text>
</comment>
<dbReference type="Pfam" id="PF01656">
    <property type="entry name" value="CbiA"/>
    <property type="match status" value="1"/>
</dbReference>
<evidence type="ECO:0000313" key="13">
    <source>
        <dbReference type="Proteomes" id="UP001415169"/>
    </source>
</evidence>
<organism evidence="12 13">
    <name type="scientific">Gryllotalpicola daejeonensis</name>
    <dbReference type="NCBI Taxonomy" id="993087"/>
    <lineage>
        <taxon>Bacteria</taxon>
        <taxon>Bacillati</taxon>
        <taxon>Actinomycetota</taxon>
        <taxon>Actinomycetes</taxon>
        <taxon>Micrococcales</taxon>
        <taxon>Microbacteriaceae</taxon>
        <taxon>Gryllotalpicola</taxon>
    </lineage>
</organism>
<dbReference type="InterPro" id="IPR002586">
    <property type="entry name" value="CobQ/CobB/MinD/ParA_Nub-bd_dom"/>
</dbReference>
<sequence length="533" mass="55990">MTFRQIIEALWQRSWVIAAVAILAAFAAAAYLQQQTPSFAAQATLRMSPQAVAGTLATDFGSADVDLDPAAISSSKVLDAAAAALHLPKGSLTGAVTWSMDQTQQSQQQPSLLSITATAHSPAAAQKEANATATAYLAYLKKQVDDGVAQLNAQYSTASGELAAAQKVSQRNPDDATAAANTARASQKVNTLGTAIDAISLAGQPARMQAQAGPGERQGASPMLVIASAFAGGIIAGMGIALVWAQLDTRVRYARELEELTEAPLISQLPWDRKIVRQGGPLAVLSRKRTPLNEGFRTLRTSLQVLARNSVPTIVVTSVEPNDGKTFVSANLAAAWARTGKEVVLIGGDLRCPELSTYFGEAGDGKGLSELLAAPGEAATVDESLVLGQLRATEVDGLRVLPSGAEPAEPADLLAHERLGAVIDVLRAHAEVIIIDSPPAHGLIDAALLSHHATGAIVLTALRRTRRERIVDTVESLLANDANVLGIVANRSRAKLSSSYSRYYRTPPAVTATAEAKLRTQPHPHPRSVEQHG</sequence>
<comment type="subcellular location">
    <subcellularLocation>
        <location evidence="1">Cell membrane</location>
        <topology evidence="1">Multi-pass membrane protein</topology>
    </subcellularLocation>
</comment>
<dbReference type="Proteomes" id="UP001415169">
    <property type="component" value="Unassembled WGS sequence"/>
</dbReference>
<evidence type="ECO:0008006" key="14">
    <source>
        <dbReference type="Google" id="ProtNLM"/>
    </source>
</evidence>
<dbReference type="EMBL" id="BAABBV010000001">
    <property type="protein sequence ID" value="GAA4161077.1"/>
    <property type="molecule type" value="Genomic_DNA"/>
</dbReference>
<evidence type="ECO:0000259" key="10">
    <source>
        <dbReference type="Pfam" id="PF01656"/>
    </source>
</evidence>
<evidence type="ECO:0000256" key="8">
    <source>
        <dbReference type="ARBA" id="ARBA00023136"/>
    </source>
</evidence>
<keyword evidence="4 9" id="KW-0812">Transmembrane</keyword>
<keyword evidence="6" id="KW-0067">ATP-binding</keyword>
<dbReference type="SUPFAM" id="SSF52540">
    <property type="entry name" value="P-loop containing nucleoside triphosphate hydrolases"/>
    <property type="match status" value="1"/>
</dbReference>
<keyword evidence="8 9" id="KW-0472">Membrane</keyword>
<dbReference type="InterPro" id="IPR005702">
    <property type="entry name" value="Wzc-like_C"/>
</dbReference>
<evidence type="ECO:0000256" key="5">
    <source>
        <dbReference type="ARBA" id="ARBA00022741"/>
    </source>
</evidence>
<evidence type="ECO:0000256" key="6">
    <source>
        <dbReference type="ARBA" id="ARBA00022840"/>
    </source>
</evidence>
<reference evidence="12" key="1">
    <citation type="journal article" date="2014" name="Int. J. Syst. Evol. Microbiol.">
        <title>Complete genome of a new Firmicutes species belonging to the dominant human colonic microbiota ('Ruminococcus bicirculans') reveals two chromosomes and a selective capacity to utilize plant glucans.</title>
        <authorList>
            <consortium name="NISC Comparative Sequencing Program"/>
            <person name="Wegmann U."/>
            <person name="Louis P."/>
            <person name="Goesmann A."/>
            <person name="Henrissat B."/>
            <person name="Duncan S.H."/>
            <person name="Flint H.J."/>
        </authorList>
    </citation>
    <scope>NUCLEOTIDE SEQUENCE</scope>
    <source>
        <strain evidence="12">JCM 17590</strain>
    </source>
</reference>
<evidence type="ECO:0000256" key="9">
    <source>
        <dbReference type="SAM" id="Phobius"/>
    </source>
</evidence>
<keyword evidence="5" id="KW-0547">Nucleotide-binding</keyword>
<evidence type="ECO:0000256" key="3">
    <source>
        <dbReference type="ARBA" id="ARBA00022475"/>
    </source>
</evidence>
<feature type="transmembrane region" description="Helical" evidence="9">
    <location>
        <begin position="223"/>
        <end position="245"/>
    </location>
</feature>
<keyword evidence="13" id="KW-1185">Reference proteome</keyword>
<name>A0ABP7ZK37_9MICO</name>
<dbReference type="InterPro" id="IPR050445">
    <property type="entry name" value="Bact_polysacc_biosynth/exp"/>
</dbReference>
<accession>A0ABP7ZK37</accession>
<reference evidence="12" key="2">
    <citation type="submission" date="2023-12" db="EMBL/GenBank/DDBJ databases">
        <authorList>
            <person name="Sun Q."/>
            <person name="Inoue M."/>
        </authorList>
    </citation>
    <scope>NUCLEOTIDE SEQUENCE</scope>
    <source>
        <strain evidence="12">JCM 17590</strain>
    </source>
</reference>
<keyword evidence="7 9" id="KW-1133">Transmembrane helix</keyword>
<dbReference type="Gene3D" id="3.40.50.300">
    <property type="entry name" value="P-loop containing nucleotide triphosphate hydrolases"/>
    <property type="match status" value="1"/>
</dbReference>
<evidence type="ECO:0000256" key="1">
    <source>
        <dbReference type="ARBA" id="ARBA00004651"/>
    </source>
</evidence>
<dbReference type="PANTHER" id="PTHR32309:SF13">
    <property type="entry name" value="FERRIC ENTEROBACTIN TRANSPORT PROTEIN FEPE"/>
    <property type="match status" value="1"/>
</dbReference>